<dbReference type="AlphaFoldDB" id="K0Q2U4"/>
<evidence type="ECO:0000313" key="2">
    <source>
        <dbReference type="Proteomes" id="UP000009319"/>
    </source>
</evidence>
<sequence>MSSHDHNALLSLYGTPRAVIRKRVSARAKIVPPVPEEDDPEKLGNSIVNLTCLKDHETTSR</sequence>
<organism evidence="1 2">
    <name type="scientific">Rhizobium mesoamericanum STM3625</name>
    <dbReference type="NCBI Taxonomy" id="1211777"/>
    <lineage>
        <taxon>Bacteria</taxon>
        <taxon>Pseudomonadati</taxon>
        <taxon>Pseudomonadota</taxon>
        <taxon>Alphaproteobacteria</taxon>
        <taxon>Hyphomicrobiales</taxon>
        <taxon>Rhizobiaceae</taxon>
        <taxon>Rhizobium/Agrobacterium group</taxon>
        <taxon>Rhizobium</taxon>
    </lineage>
</organism>
<reference evidence="1 2" key="1">
    <citation type="journal article" date="2013" name="Genome Announc.">
        <title>Draft Genome Sequence of Rhizobium mesoamericanum STM3625, a Nitrogen-Fixing Symbiont of Mimosa pudica Isolated in French Guiana (South America).</title>
        <authorList>
            <person name="Moulin L."/>
            <person name="Mornico D."/>
            <person name="Melkonian R."/>
            <person name="Klonowska A."/>
        </authorList>
    </citation>
    <scope>NUCLEOTIDE SEQUENCE [LARGE SCALE GENOMIC DNA]</scope>
    <source>
        <strain evidence="1 2">STM3625</strain>
    </source>
</reference>
<dbReference type="eggNOG" id="ENOG50302PU">
    <property type="taxonomic scope" value="Bacteria"/>
</dbReference>
<gene>
    <name evidence="1" type="ORF">BN77_p10223</name>
</gene>
<dbReference type="HOGENOM" id="CLU_2919603_0_0_5"/>
<comment type="caution">
    <text evidence="1">The sequence shown here is derived from an EMBL/GenBank/DDBJ whole genome shotgun (WGS) entry which is preliminary data.</text>
</comment>
<evidence type="ECO:0000313" key="1">
    <source>
        <dbReference type="EMBL" id="CCM78985.1"/>
    </source>
</evidence>
<dbReference type="EMBL" id="CANI01000042">
    <property type="protein sequence ID" value="CCM78985.1"/>
    <property type="molecule type" value="Genomic_DNA"/>
</dbReference>
<dbReference type="RefSeq" id="WP_007535857.1">
    <property type="nucleotide sequence ID" value="NZ_HF536773.1"/>
</dbReference>
<dbReference type="STRING" id="1211777.BN77_p10223"/>
<keyword evidence="2" id="KW-1185">Reference proteome</keyword>
<proteinExistence type="predicted"/>
<name>K0Q2U4_9HYPH</name>
<protein>
    <submittedName>
        <fullName evidence="1">Uncharacterized protein</fullName>
    </submittedName>
</protein>
<dbReference type="Proteomes" id="UP000009319">
    <property type="component" value="Unassembled WGS sequence"/>
</dbReference>
<accession>K0Q2U4</accession>